<dbReference type="GO" id="GO:0005524">
    <property type="term" value="F:ATP binding"/>
    <property type="evidence" value="ECO:0007669"/>
    <property type="project" value="UniProtKB-KW"/>
</dbReference>
<name>A0A0E3M7K6_CLOSL</name>
<evidence type="ECO:0000256" key="3">
    <source>
        <dbReference type="PIRSR" id="PIRSR640198-2"/>
    </source>
</evidence>
<dbReference type="Gene3D" id="1.10.3290.10">
    <property type="entry name" value="Fido-like domain"/>
    <property type="match status" value="1"/>
</dbReference>
<feature type="active site" evidence="2">
    <location>
        <position position="199"/>
    </location>
</feature>
<evidence type="ECO:0000256" key="1">
    <source>
        <dbReference type="PIRSR" id="PIRSR038925-1"/>
    </source>
</evidence>
<dbReference type="SUPFAM" id="SSF140931">
    <property type="entry name" value="Fic-like"/>
    <property type="match status" value="1"/>
</dbReference>
<dbReference type="RefSeq" id="WP_029955627.1">
    <property type="nucleotide sequence ID" value="NZ_CP009933.1"/>
</dbReference>
<dbReference type="InterPro" id="IPR040198">
    <property type="entry name" value="Fido_containing"/>
</dbReference>
<dbReference type="Pfam" id="PF13784">
    <property type="entry name" value="Fic_N"/>
    <property type="match status" value="1"/>
</dbReference>
<reference evidence="5 6" key="1">
    <citation type="journal article" date="2015" name="J. Biotechnol.">
        <title>Complete genome sequence of a malodorant-producing acetogen, Clostridium scatologenes ATCC 25775(T).</title>
        <authorList>
            <person name="Zhu Z."/>
            <person name="Guo T."/>
            <person name="Zheng H."/>
            <person name="Song T."/>
            <person name="Ouyang P."/>
            <person name="Xie J."/>
        </authorList>
    </citation>
    <scope>NUCLEOTIDE SEQUENCE [LARGE SCALE GENOMIC DNA]</scope>
    <source>
        <strain evidence="5 6">ATCC 25775</strain>
    </source>
</reference>
<evidence type="ECO:0000313" key="5">
    <source>
        <dbReference type="EMBL" id="AKA70463.1"/>
    </source>
</evidence>
<dbReference type="PANTHER" id="PTHR13504:SF38">
    <property type="entry name" value="FIDO DOMAIN-CONTAINING PROTEIN"/>
    <property type="match status" value="1"/>
</dbReference>
<evidence type="ECO:0000256" key="2">
    <source>
        <dbReference type="PIRSR" id="PIRSR640198-1"/>
    </source>
</evidence>
<dbReference type="InterPro" id="IPR025758">
    <property type="entry name" value="Fic/DOC_N"/>
</dbReference>
<dbReference type="AlphaFoldDB" id="A0A0E3M7K6"/>
<dbReference type="PROSITE" id="PS51459">
    <property type="entry name" value="FIDO"/>
    <property type="match status" value="1"/>
</dbReference>
<protein>
    <recommendedName>
        <fullName evidence="4">Fido domain-containing protein</fullName>
    </recommendedName>
</protein>
<proteinExistence type="predicted"/>
<feature type="binding site" evidence="1">
    <location>
        <position position="241"/>
    </location>
    <ligand>
        <name>ATP</name>
        <dbReference type="ChEBI" id="CHEBI:30616"/>
    </ligand>
</feature>
<feature type="binding site" evidence="1">
    <location>
        <position position="199"/>
    </location>
    <ligand>
        <name>ATP</name>
        <dbReference type="ChEBI" id="CHEBI:30616"/>
    </ligand>
</feature>
<dbReference type="PANTHER" id="PTHR13504">
    <property type="entry name" value="FIDO DOMAIN-CONTAINING PROTEIN DDB_G0283145"/>
    <property type="match status" value="1"/>
</dbReference>
<dbReference type="Pfam" id="PF02661">
    <property type="entry name" value="Fic"/>
    <property type="match status" value="1"/>
</dbReference>
<keyword evidence="1" id="KW-0067">ATP-binding</keyword>
<accession>A0A0E3M7K6</accession>
<dbReference type="InterPro" id="IPR026287">
    <property type="entry name" value="SoFic-like"/>
</dbReference>
<dbReference type="InterPro" id="IPR003812">
    <property type="entry name" value="Fido"/>
</dbReference>
<dbReference type="PIRSF" id="PIRSF038925">
    <property type="entry name" value="AMP-prot_trans"/>
    <property type="match status" value="1"/>
</dbReference>
<keyword evidence="6" id="KW-1185">Reference proteome</keyword>
<sequence length="377" mass="43797">MAKAYEPFKLPIDNLININEFINELLEANKSVGVYQVLLNRSKIDPELLLTPITLQEAIQSTKIEGTQVTLDDMLEYGADENKKTNDIQEVLNYSEALRVGEDLIRRIPISTRLIREMHEILLSGDVRGKNRNPGEFRRIQNFIGPEGCTIQTASYIPPEPQLVSEYMSNLEKYINEPKDNLHDLIRIAIIHAQFETIHPFLDGNGRIGRILIPLYLFDKGVIDSPNFFISESLEKDKFKYYKLLNDTTIEVSNEDDKSKMLASQRWNTWIKFFITAVINQANQNIKLIDKIDELYNITIDESRKIINSNKLIDIVNVMFKLPIFNKKRILEMVDIPSSTLGVYLNKLEEKQIIYSDGKSRNKKYYFYDLINILRQQ</sequence>
<dbReference type="Proteomes" id="UP000033115">
    <property type="component" value="Chromosome"/>
</dbReference>
<keyword evidence="1" id="KW-0547">Nucleotide-binding</keyword>
<dbReference type="KEGG" id="csq:CSCA_3338"/>
<feature type="binding site" evidence="1">
    <location>
        <position position="65"/>
    </location>
    <ligand>
        <name>ATP</name>
        <dbReference type="ChEBI" id="CHEBI:30616"/>
    </ligand>
</feature>
<dbReference type="InterPro" id="IPR036597">
    <property type="entry name" value="Fido-like_dom_sf"/>
</dbReference>
<dbReference type="HOGENOM" id="CLU_047250_1_1_9"/>
<feature type="binding site" evidence="3">
    <location>
        <begin position="203"/>
        <end position="210"/>
    </location>
    <ligand>
        <name>ATP</name>
        <dbReference type="ChEBI" id="CHEBI:30616"/>
    </ligand>
</feature>
<dbReference type="STRING" id="1548.CSCA_3338"/>
<feature type="binding site" evidence="1">
    <location>
        <begin position="204"/>
        <end position="210"/>
    </location>
    <ligand>
        <name>ATP</name>
        <dbReference type="ChEBI" id="CHEBI:30616"/>
    </ligand>
</feature>
<evidence type="ECO:0000313" key="6">
    <source>
        <dbReference type="Proteomes" id="UP000033115"/>
    </source>
</evidence>
<feature type="domain" description="Fido" evidence="4">
    <location>
        <begin position="110"/>
        <end position="264"/>
    </location>
</feature>
<gene>
    <name evidence="5" type="ORF">CSCA_3338</name>
</gene>
<organism evidence="5 6">
    <name type="scientific">Clostridium scatologenes</name>
    <dbReference type="NCBI Taxonomy" id="1548"/>
    <lineage>
        <taxon>Bacteria</taxon>
        <taxon>Bacillati</taxon>
        <taxon>Bacillota</taxon>
        <taxon>Clostridia</taxon>
        <taxon>Eubacteriales</taxon>
        <taxon>Clostridiaceae</taxon>
        <taxon>Clostridium</taxon>
    </lineage>
</organism>
<evidence type="ECO:0000259" key="4">
    <source>
        <dbReference type="PROSITE" id="PS51459"/>
    </source>
</evidence>
<dbReference type="EMBL" id="CP009933">
    <property type="protein sequence ID" value="AKA70463.1"/>
    <property type="molecule type" value="Genomic_DNA"/>
</dbReference>
<feature type="binding site" evidence="3">
    <location>
        <begin position="241"/>
        <end position="242"/>
    </location>
    <ligand>
        <name>ATP</name>
        <dbReference type="ChEBI" id="CHEBI:30616"/>
    </ligand>
</feature>